<reference evidence="1 2" key="1">
    <citation type="submission" date="2024-03" db="EMBL/GenBank/DDBJ databases">
        <title>Mouse gut bacterial collection (mGBC) of GemPharmatech.</title>
        <authorList>
            <person name="He Y."/>
            <person name="Dong L."/>
            <person name="Wu D."/>
            <person name="Gao X."/>
            <person name="Lin Z."/>
        </authorList>
    </citation>
    <scope>NUCLEOTIDE SEQUENCE [LARGE SCALE GENOMIC DNA]</scope>
    <source>
        <strain evidence="1 2">20-218</strain>
    </source>
</reference>
<evidence type="ECO:0000313" key="2">
    <source>
        <dbReference type="Proteomes" id="UP001565242"/>
    </source>
</evidence>
<evidence type="ECO:0000313" key="1">
    <source>
        <dbReference type="EMBL" id="MEY8537382.1"/>
    </source>
</evidence>
<name>A0ABV4D6L4_9LACT</name>
<organism evidence="1 2">
    <name type="scientific">Lactococcus muris</name>
    <dbReference type="NCBI Taxonomy" id="2941330"/>
    <lineage>
        <taxon>Bacteria</taxon>
        <taxon>Bacillati</taxon>
        <taxon>Bacillota</taxon>
        <taxon>Bacilli</taxon>
        <taxon>Lactobacillales</taxon>
        <taxon>Streptococcaceae</taxon>
        <taxon>Lactococcus</taxon>
    </lineage>
</organism>
<sequence>MSVSHEERLSPLRQFFDKALYTESFYSWTGTTSLGQYFQFSLASIMIGL</sequence>
<keyword evidence="2" id="KW-1185">Reference proteome</keyword>
<dbReference type="RefSeq" id="WP_251422862.1">
    <property type="nucleotide sequence ID" value="NZ_BAAFQO010000019.1"/>
</dbReference>
<comment type="caution">
    <text evidence="1">The sequence shown here is derived from an EMBL/GenBank/DDBJ whole genome shotgun (WGS) entry which is preliminary data.</text>
</comment>
<protein>
    <submittedName>
        <fullName evidence="1">ClbS/DfsB family four-helix bundle protein</fullName>
    </submittedName>
</protein>
<dbReference type="Pfam" id="PF08020">
    <property type="entry name" value="DUF1706"/>
    <property type="match status" value="1"/>
</dbReference>
<accession>A0ABV4D6L4</accession>
<dbReference type="Proteomes" id="UP001565242">
    <property type="component" value="Unassembled WGS sequence"/>
</dbReference>
<dbReference type="InterPro" id="IPR012550">
    <property type="entry name" value="DUF1706"/>
</dbReference>
<proteinExistence type="predicted"/>
<gene>
    <name evidence="1" type="ORF">AALM99_02820</name>
</gene>
<dbReference type="EMBL" id="JBCLSQ010000005">
    <property type="protein sequence ID" value="MEY8537382.1"/>
    <property type="molecule type" value="Genomic_DNA"/>
</dbReference>